<evidence type="ECO:0000256" key="1">
    <source>
        <dbReference type="SAM" id="Phobius"/>
    </source>
</evidence>
<proteinExistence type="predicted"/>
<evidence type="ECO:0000313" key="3">
    <source>
        <dbReference type="Proteomes" id="UP000557217"/>
    </source>
</evidence>
<keyword evidence="1" id="KW-1133">Transmembrane helix</keyword>
<organism evidence="2 3">
    <name type="scientific">Ureibacillus thermosphaericus</name>
    <dbReference type="NCBI Taxonomy" id="51173"/>
    <lineage>
        <taxon>Bacteria</taxon>
        <taxon>Bacillati</taxon>
        <taxon>Bacillota</taxon>
        <taxon>Bacilli</taxon>
        <taxon>Bacillales</taxon>
        <taxon>Caryophanaceae</taxon>
        <taxon>Ureibacillus</taxon>
    </lineage>
</organism>
<keyword evidence="1" id="KW-0472">Membrane</keyword>
<protein>
    <submittedName>
        <fullName evidence="2">Putative Mn2+ efflux pump MntP</fullName>
    </submittedName>
</protein>
<keyword evidence="3" id="KW-1185">Reference proteome</keyword>
<gene>
    <name evidence="2" type="ORF">HNR36_000316</name>
</gene>
<dbReference type="Proteomes" id="UP000557217">
    <property type="component" value="Unassembled WGS sequence"/>
</dbReference>
<dbReference type="RefSeq" id="WP_157782643.1">
    <property type="nucleotide sequence ID" value="NZ_JAAXPW010000002.1"/>
</dbReference>
<dbReference type="EMBL" id="JACHGZ010000002">
    <property type="protein sequence ID" value="MBB5147934.1"/>
    <property type="molecule type" value="Genomic_DNA"/>
</dbReference>
<dbReference type="AlphaFoldDB" id="A0A840PS00"/>
<comment type="caution">
    <text evidence="2">The sequence shown here is derived from an EMBL/GenBank/DDBJ whole genome shotgun (WGS) entry which is preliminary data.</text>
</comment>
<feature type="transmembrane region" description="Helical" evidence="1">
    <location>
        <begin position="21"/>
        <end position="42"/>
    </location>
</feature>
<sequence>MNIFIWMGIFLLLFGVYFSKWTAFALIISIVGCTVIFGGFILKERQKIMKKSH</sequence>
<name>A0A840PS00_URETH</name>
<keyword evidence="1" id="KW-0812">Transmembrane</keyword>
<evidence type="ECO:0000313" key="2">
    <source>
        <dbReference type="EMBL" id="MBB5147934.1"/>
    </source>
</evidence>
<reference evidence="2 3" key="1">
    <citation type="submission" date="2020-08" db="EMBL/GenBank/DDBJ databases">
        <title>Genomic Encyclopedia of Type Strains, Phase IV (KMG-IV): sequencing the most valuable type-strain genomes for metagenomic binning, comparative biology and taxonomic classification.</title>
        <authorList>
            <person name="Goeker M."/>
        </authorList>
    </citation>
    <scope>NUCLEOTIDE SEQUENCE [LARGE SCALE GENOMIC DNA]</scope>
    <source>
        <strain evidence="2 3">DSM 10633</strain>
    </source>
</reference>
<accession>A0A840PS00</accession>